<feature type="transmembrane region" description="Helical" evidence="1">
    <location>
        <begin position="58"/>
        <end position="80"/>
    </location>
</feature>
<keyword evidence="1" id="KW-1133">Transmembrane helix</keyword>
<evidence type="ECO:0000256" key="1">
    <source>
        <dbReference type="SAM" id="Phobius"/>
    </source>
</evidence>
<feature type="transmembrane region" description="Helical" evidence="1">
    <location>
        <begin position="86"/>
        <end position="106"/>
    </location>
</feature>
<gene>
    <name evidence="2" type="ORF">SDC9_140647</name>
</gene>
<dbReference type="AlphaFoldDB" id="A0A645DW39"/>
<protein>
    <submittedName>
        <fullName evidence="2">Uncharacterized protein</fullName>
    </submittedName>
</protein>
<sequence>MGRPVLVEANLARQLQHAGYQRRAGLGQRHASSLGTLGIELEQAFILIIRMSGFGLDCGFSGACCLFMPRLAVMVMPLFFAMLMPVLFFMGMTLVCSAVTMAFGACSRWLRTVDNRCSSSRTERQNDGDGNRRAAGLGRCGIHDTCLFLLKTGYIAQLAGDVGSRLMGCHQLLQI</sequence>
<evidence type="ECO:0000313" key="2">
    <source>
        <dbReference type="EMBL" id="MPM93509.1"/>
    </source>
</evidence>
<organism evidence="2">
    <name type="scientific">bioreactor metagenome</name>
    <dbReference type="NCBI Taxonomy" id="1076179"/>
    <lineage>
        <taxon>unclassified sequences</taxon>
        <taxon>metagenomes</taxon>
        <taxon>ecological metagenomes</taxon>
    </lineage>
</organism>
<dbReference type="EMBL" id="VSSQ01040303">
    <property type="protein sequence ID" value="MPM93509.1"/>
    <property type="molecule type" value="Genomic_DNA"/>
</dbReference>
<accession>A0A645DW39</accession>
<reference evidence="2" key="1">
    <citation type="submission" date="2019-08" db="EMBL/GenBank/DDBJ databases">
        <authorList>
            <person name="Kucharzyk K."/>
            <person name="Murdoch R.W."/>
            <person name="Higgins S."/>
            <person name="Loffler F."/>
        </authorList>
    </citation>
    <scope>NUCLEOTIDE SEQUENCE</scope>
</reference>
<keyword evidence="1" id="KW-0812">Transmembrane</keyword>
<comment type="caution">
    <text evidence="2">The sequence shown here is derived from an EMBL/GenBank/DDBJ whole genome shotgun (WGS) entry which is preliminary data.</text>
</comment>
<proteinExistence type="predicted"/>
<name>A0A645DW39_9ZZZZ</name>
<keyword evidence="1" id="KW-0472">Membrane</keyword>